<reference evidence="1 2" key="1">
    <citation type="submission" date="2018-06" db="EMBL/GenBank/DDBJ databases">
        <title>Halonotius sp. F13-13 a new haloarchaeeon isolated from a solar saltern from Isla Cristina, Huelva, Spain.</title>
        <authorList>
            <person name="Duran-Viseras A."/>
            <person name="Sanchez-Porro C."/>
            <person name="Ventosa A."/>
        </authorList>
    </citation>
    <scope>NUCLEOTIDE SEQUENCE [LARGE SCALE GENOMIC DNA]</scope>
    <source>
        <strain evidence="1 2">F13-13</strain>
    </source>
</reference>
<evidence type="ECO:0000313" key="2">
    <source>
        <dbReference type="Proteomes" id="UP000276588"/>
    </source>
</evidence>
<evidence type="ECO:0000313" key="1">
    <source>
        <dbReference type="EMBL" id="RJX42389.1"/>
    </source>
</evidence>
<dbReference type="Proteomes" id="UP000276588">
    <property type="component" value="Unassembled WGS sequence"/>
</dbReference>
<dbReference type="Gene3D" id="3.90.1140.10">
    <property type="entry name" value="Cyclic phosphodiesterase"/>
    <property type="match status" value="1"/>
</dbReference>
<proteinExistence type="predicted"/>
<comment type="caution">
    <text evidence="1">The sequence shown here is derived from an EMBL/GenBank/DDBJ whole genome shotgun (WGS) entry which is preliminary data.</text>
</comment>
<keyword evidence="1" id="KW-0436">Ligase</keyword>
<protein>
    <submittedName>
        <fullName evidence="1">2'-5' RNA ligase family protein</fullName>
    </submittedName>
</protein>
<dbReference type="EMBL" id="QKNY01000018">
    <property type="protein sequence ID" value="RJX42389.1"/>
    <property type="molecule type" value="Genomic_DNA"/>
</dbReference>
<sequence>MFSLNVPVPGAVKRLANDLQPQLLDFEQVRDDHTLVVKRFPDDELANGHPEHQLATLQERLRPVISGLPAVEAKVTGIDSFEQPVRGDGPVVYLTIESPGLNRIHRTLTDSFGVVDDLEGDDYTPHVTLARGGSAAAAAAAEQLRAREIDPVTWTVSALVIWDSRHRTPASRFGLPA</sequence>
<name>A0A3A6PLP8_9EURY</name>
<dbReference type="RefSeq" id="WP_120103698.1">
    <property type="nucleotide sequence ID" value="NZ_QKNY01000018.1"/>
</dbReference>
<dbReference type="Pfam" id="PF13563">
    <property type="entry name" value="2_5_RNA_ligase2"/>
    <property type="match status" value="1"/>
</dbReference>
<keyword evidence="2" id="KW-1185">Reference proteome</keyword>
<organism evidence="1 2">
    <name type="scientific">Halonotius aquaticus</name>
    <dbReference type="NCBI Taxonomy" id="2216978"/>
    <lineage>
        <taxon>Archaea</taxon>
        <taxon>Methanobacteriati</taxon>
        <taxon>Methanobacteriota</taxon>
        <taxon>Stenosarchaea group</taxon>
        <taxon>Halobacteria</taxon>
        <taxon>Halobacteriales</taxon>
        <taxon>Haloferacaceae</taxon>
        <taxon>Halonotius</taxon>
    </lineage>
</organism>
<dbReference type="OrthoDB" id="200286at2157"/>
<dbReference type="AlphaFoldDB" id="A0A3A6PLP8"/>
<dbReference type="InterPro" id="IPR009097">
    <property type="entry name" value="Cyclic_Pdiesterase"/>
</dbReference>
<gene>
    <name evidence="1" type="ORF">DM826_12185</name>
</gene>
<dbReference type="SUPFAM" id="SSF55144">
    <property type="entry name" value="LigT-like"/>
    <property type="match status" value="1"/>
</dbReference>
<accession>A0A3A6PLP8</accession>
<dbReference type="GO" id="GO:0016874">
    <property type="term" value="F:ligase activity"/>
    <property type="evidence" value="ECO:0007669"/>
    <property type="project" value="UniProtKB-KW"/>
</dbReference>